<accession>A0A7C4QPE6</accession>
<name>A0A7C4QPE6_9PLAN</name>
<sequence>MHFPLEFAFEYADRLAFWHSDVLPPVAVMRALAAEFDTIQEGEYIGVPDRSGLLQGLRRLLKGCVTRNRSLIYNWIARRWFEVVGCTTRSASRSQFETGCGIWRHITHHPNASPKMRTALVHYDHGVGLHYWCVYHHGKTRRVAVNVEPYHYTTR</sequence>
<proteinExistence type="predicted"/>
<comment type="caution">
    <text evidence="1">The sequence shown here is derived from an EMBL/GenBank/DDBJ whole genome shotgun (WGS) entry which is preliminary data.</text>
</comment>
<protein>
    <submittedName>
        <fullName evidence="1">Uncharacterized protein</fullName>
    </submittedName>
</protein>
<dbReference type="EMBL" id="DSVQ01000006">
    <property type="protein sequence ID" value="HGT38166.1"/>
    <property type="molecule type" value="Genomic_DNA"/>
</dbReference>
<evidence type="ECO:0000313" key="1">
    <source>
        <dbReference type="EMBL" id="HGT38166.1"/>
    </source>
</evidence>
<gene>
    <name evidence="1" type="ORF">ENS64_02695</name>
</gene>
<dbReference type="AlphaFoldDB" id="A0A7C4QPE6"/>
<organism evidence="1">
    <name type="scientific">Schlesneria paludicola</name>
    <dbReference type="NCBI Taxonomy" id="360056"/>
    <lineage>
        <taxon>Bacteria</taxon>
        <taxon>Pseudomonadati</taxon>
        <taxon>Planctomycetota</taxon>
        <taxon>Planctomycetia</taxon>
        <taxon>Planctomycetales</taxon>
        <taxon>Planctomycetaceae</taxon>
        <taxon>Schlesneria</taxon>
    </lineage>
</organism>
<reference evidence="1" key="1">
    <citation type="journal article" date="2020" name="mSystems">
        <title>Genome- and Community-Level Interaction Insights into Carbon Utilization and Element Cycling Functions of Hydrothermarchaeota in Hydrothermal Sediment.</title>
        <authorList>
            <person name="Zhou Z."/>
            <person name="Liu Y."/>
            <person name="Xu W."/>
            <person name="Pan J."/>
            <person name="Luo Z.H."/>
            <person name="Li M."/>
        </authorList>
    </citation>
    <scope>NUCLEOTIDE SEQUENCE [LARGE SCALE GENOMIC DNA]</scope>
    <source>
        <strain evidence="1">SpSt-508</strain>
    </source>
</reference>